<dbReference type="Gene3D" id="3.40.50.300">
    <property type="entry name" value="P-loop containing nucleotide triphosphate hydrolases"/>
    <property type="match status" value="2"/>
</dbReference>
<evidence type="ECO:0000256" key="1">
    <source>
        <dbReference type="ARBA" id="ARBA00012513"/>
    </source>
</evidence>
<dbReference type="Pfam" id="PF06745">
    <property type="entry name" value="ATPase"/>
    <property type="match status" value="2"/>
</dbReference>
<protein>
    <recommendedName>
        <fullName evidence="1">non-specific serine/threonine protein kinase</fullName>
        <ecNumber evidence="1">2.7.11.1</ecNumber>
    </recommendedName>
</protein>
<keyword evidence="7" id="KW-0175">Coiled coil</keyword>
<evidence type="ECO:0000259" key="8">
    <source>
        <dbReference type="PROSITE" id="PS51146"/>
    </source>
</evidence>
<dbReference type="RefSeq" id="WP_048042589.1">
    <property type="nucleotide sequence ID" value="NZ_CP009511.1"/>
</dbReference>
<dbReference type="Proteomes" id="UP000033116">
    <property type="component" value="Chromosome"/>
</dbReference>
<dbReference type="GeneID" id="24863316"/>
<evidence type="ECO:0000256" key="7">
    <source>
        <dbReference type="SAM" id="Coils"/>
    </source>
</evidence>
<dbReference type="InterPro" id="IPR014774">
    <property type="entry name" value="KaiC-like_dom"/>
</dbReference>
<keyword evidence="5" id="KW-0418">Kinase</keyword>
<feature type="coiled-coil region" evidence="7">
    <location>
        <begin position="491"/>
        <end position="546"/>
    </location>
</feature>
<evidence type="ECO:0000256" key="2">
    <source>
        <dbReference type="ARBA" id="ARBA00022553"/>
    </source>
</evidence>
<dbReference type="PROSITE" id="PS51146">
    <property type="entry name" value="KAIC"/>
    <property type="match status" value="2"/>
</dbReference>
<proteinExistence type="predicted"/>
<keyword evidence="4" id="KW-0677">Repeat</keyword>
<reference evidence="9 10" key="1">
    <citation type="submission" date="2014-07" db="EMBL/GenBank/DDBJ databases">
        <title>Methanogenic archaea and the global carbon cycle.</title>
        <authorList>
            <person name="Henriksen J.R."/>
            <person name="Luke J."/>
            <person name="Reinhart S."/>
            <person name="Benedict M.N."/>
            <person name="Youngblut N.D."/>
            <person name="Metcalf M.E."/>
            <person name="Whitaker R.J."/>
            <person name="Metcalf W.W."/>
        </authorList>
    </citation>
    <scope>NUCLEOTIDE SEQUENCE [LARGE SCALE GENOMIC DNA]</scope>
    <source>
        <strain evidence="9 10">SarPi</strain>
    </source>
</reference>
<dbReference type="NCBIfam" id="NF006799">
    <property type="entry name" value="PRK09302.1"/>
    <property type="match status" value="1"/>
</dbReference>
<dbReference type="InterPro" id="IPR051347">
    <property type="entry name" value="Circadian_clock_KaiC-rel"/>
</dbReference>
<sequence length="570" mass="63857">MVEEKGRVLKEKSLKKTPTGISGLDDITYGGLPEGRTTLVYGSAGSGKILMAMEFLVKGAENYGEPGVFMAFEETAEDLAENFASMGFDLDSLEARNKLIVDYVRIEKSEIEETGEYDLEGLFIRLGLAIDSIGAKRVALDTLEVLFSGFQNEAILRSELRRLFRWLKDRGVTAIVTGERGETSLTRYGLEEYVADCVIFLDNRMEEQIATRRLRIIKYRGSKHGTNEYPFMIEEDGMSVLPITSLGLEHEASRERISTGIPRLDTMLGGQGYYRGTTILISGTAGSGKTSFAAQFCKAACEREESCLYFAYEESPDQIIRNMRSIGIDLQPYLDSGLLKIHASRPMAYGLEMHLITMRKFLDTFKPNVVVIDPISNLTNVGTQTDVRLMLTRFIDYLKLRNITAVCTSLVEHESTAGINAEGISSLMDTWVNLRFFENSNERNRGISVIKSRGMGHSNQIREYLLTDHGIEIQDVYLGPSGDLLMGSSKAVQEAEELAEAVAQRQNADRKKRELETRLKSLDTQIASLNSEYETLKEELDRLVSDQQLRNEALATGRSELVRIRKADKP</sequence>
<dbReference type="InterPro" id="IPR027417">
    <property type="entry name" value="P-loop_NTPase"/>
</dbReference>
<dbReference type="SUPFAM" id="SSF52540">
    <property type="entry name" value="P-loop containing nucleoside triphosphate hydrolases"/>
    <property type="match status" value="2"/>
</dbReference>
<dbReference type="CDD" id="cd19485">
    <property type="entry name" value="KaiC-N"/>
    <property type="match status" value="1"/>
</dbReference>
<evidence type="ECO:0000256" key="4">
    <source>
        <dbReference type="ARBA" id="ARBA00022737"/>
    </source>
</evidence>
<dbReference type="GO" id="GO:0016787">
    <property type="term" value="F:hydrolase activity"/>
    <property type="evidence" value="ECO:0007669"/>
    <property type="project" value="UniProtKB-KW"/>
</dbReference>
<dbReference type="GO" id="GO:0005524">
    <property type="term" value="F:ATP binding"/>
    <property type="evidence" value="ECO:0007669"/>
    <property type="project" value="InterPro"/>
</dbReference>
<dbReference type="EC" id="2.7.11.1" evidence="1"/>
<dbReference type="InterPro" id="IPR030665">
    <property type="entry name" value="KaiC"/>
</dbReference>
<evidence type="ECO:0000256" key="3">
    <source>
        <dbReference type="ARBA" id="ARBA00022679"/>
    </source>
</evidence>
<organism evidence="9 10">
    <name type="scientific">Methanosarcina mazei SarPi</name>
    <dbReference type="NCBI Taxonomy" id="1434115"/>
    <lineage>
        <taxon>Archaea</taxon>
        <taxon>Methanobacteriati</taxon>
        <taxon>Methanobacteriota</taxon>
        <taxon>Stenosarchaea group</taxon>
        <taxon>Methanomicrobia</taxon>
        <taxon>Methanosarcinales</taxon>
        <taxon>Methanosarcinaceae</taxon>
        <taxon>Methanosarcina</taxon>
    </lineage>
</organism>
<feature type="domain" description="KaiC" evidence="8">
    <location>
        <begin position="15"/>
        <end position="254"/>
    </location>
</feature>
<feature type="domain" description="KaiC" evidence="8">
    <location>
        <begin position="255"/>
        <end position="490"/>
    </location>
</feature>
<keyword evidence="3" id="KW-0808">Transferase</keyword>
<evidence type="ECO:0000256" key="6">
    <source>
        <dbReference type="ARBA" id="ARBA00022801"/>
    </source>
</evidence>
<evidence type="ECO:0000256" key="5">
    <source>
        <dbReference type="ARBA" id="ARBA00022777"/>
    </source>
</evidence>
<keyword evidence="2" id="KW-0597">Phosphoprotein</keyword>
<dbReference type="AlphaFoldDB" id="A0A0E3R544"/>
<dbReference type="GO" id="GO:0004674">
    <property type="term" value="F:protein serine/threonine kinase activity"/>
    <property type="evidence" value="ECO:0007669"/>
    <property type="project" value="UniProtKB-EC"/>
</dbReference>
<evidence type="ECO:0000313" key="10">
    <source>
        <dbReference type="Proteomes" id="UP000033116"/>
    </source>
</evidence>
<dbReference type="PANTHER" id="PTHR42926:SF1">
    <property type="entry name" value="CIRCADIAN CLOCK OSCILLATOR PROTEIN KAIC 1"/>
    <property type="match status" value="1"/>
</dbReference>
<gene>
    <name evidence="9" type="ORF">MSMAP_0218</name>
</gene>
<evidence type="ECO:0000313" key="9">
    <source>
        <dbReference type="EMBL" id="AKB60203.1"/>
    </source>
</evidence>
<dbReference type="PANTHER" id="PTHR42926">
    <property type="match status" value="1"/>
</dbReference>
<dbReference type="PIRSF" id="PIRSF039117">
    <property type="entry name" value="KaiC"/>
    <property type="match status" value="1"/>
</dbReference>
<name>A0A0E3R544_METMZ</name>
<keyword evidence="6" id="KW-0378">Hydrolase</keyword>
<dbReference type="InterPro" id="IPR047221">
    <property type="entry name" value="KaiC_N"/>
</dbReference>
<dbReference type="HOGENOM" id="CLU_023669_4_1_2"/>
<dbReference type="InterPro" id="IPR010624">
    <property type="entry name" value="KaiC_dom"/>
</dbReference>
<dbReference type="PATRIC" id="fig|1434115.4.peg.259"/>
<dbReference type="EMBL" id="CP009511">
    <property type="protein sequence ID" value="AKB60203.1"/>
    <property type="molecule type" value="Genomic_DNA"/>
</dbReference>
<accession>A0A0E3R544</accession>